<gene>
    <name evidence="1" type="ORF">METZ01_LOCUS84499</name>
</gene>
<sequence length="27" mass="3128">MGSPNLTIIPQKKAPSLNEAFYQETWY</sequence>
<protein>
    <submittedName>
        <fullName evidence="1">Uncharacterized protein</fullName>
    </submittedName>
</protein>
<name>A0A381UU09_9ZZZZ</name>
<dbReference type="AlphaFoldDB" id="A0A381UU09"/>
<accession>A0A381UU09</accession>
<reference evidence="1" key="1">
    <citation type="submission" date="2018-05" db="EMBL/GenBank/DDBJ databases">
        <authorList>
            <person name="Lanie J.A."/>
            <person name="Ng W.-L."/>
            <person name="Kazmierczak K.M."/>
            <person name="Andrzejewski T.M."/>
            <person name="Davidsen T.M."/>
            <person name="Wayne K.J."/>
            <person name="Tettelin H."/>
            <person name="Glass J.I."/>
            <person name="Rusch D."/>
            <person name="Podicherti R."/>
            <person name="Tsui H.-C.T."/>
            <person name="Winkler M.E."/>
        </authorList>
    </citation>
    <scope>NUCLEOTIDE SEQUENCE</scope>
</reference>
<organism evidence="1">
    <name type="scientific">marine metagenome</name>
    <dbReference type="NCBI Taxonomy" id="408172"/>
    <lineage>
        <taxon>unclassified sequences</taxon>
        <taxon>metagenomes</taxon>
        <taxon>ecological metagenomes</taxon>
    </lineage>
</organism>
<evidence type="ECO:0000313" key="1">
    <source>
        <dbReference type="EMBL" id="SVA31645.1"/>
    </source>
</evidence>
<proteinExistence type="predicted"/>
<dbReference type="EMBL" id="UINC01007141">
    <property type="protein sequence ID" value="SVA31645.1"/>
    <property type="molecule type" value="Genomic_DNA"/>
</dbReference>